<evidence type="ECO:0000313" key="3">
    <source>
        <dbReference type="Proteomes" id="UP000650467"/>
    </source>
</evidence>
<name>A0A835TL84_CHLIN</name>
<feature type="region of interest" description="Disordered" evidence="1">
    <location>
        <begin position="1"/>
        <end position="20"/>
    </location>
</feature>
<gene>
    <name evidence="2" type="ORF">HXX76_003763</name>
</gene>
<evidence type="ECO:0000313" key="2">
    <source>
        <dbReference type="EMBL" id="KAG2440910.1"/>
    </source>
</evidence>
<dbReference type="EMBL" id="JAEHOC010000006">
    <property type="protein sequence ID" value="KAG2440910.1"/>
    <property type="molecule type" value="Genomic_DNA"/>
</dbReference>
<evidence type="ECO:0000256" key="1">
    <source>
        <dbReference type="SAM" id="MobiDB-lite"/>
    </source>
</evidence>
<keyword evidence="3" id="KW-1185">Reference proteome</keyword>
<proteinExistence type="predicted"/>
<dbReference type="AlphaFoldDB" id="A0A835TL84"/>
<comment type="caution">
    <text evidence="2">The sequence shown here is derived from an EMBL/GenBank/DDBJ whole genome shotgun (WGS) entry which is preliminary data.</text>
</comment>
<dbReference type="OrthoDB" id="565618at2759"/>
<dbReference type="Proteomes" id="UP000650467">
    <property type="component" value="Unassembled WGS sequence"/>
</dbReference>
<sequence length="161" mass="17210">MERLRTASGTPHARDAPAAGVAATVAQEGVQGLAPEEIQWNDVVEYRLTRPLGGATLGVGRVEAVEPEAGRVTLAPLELEPDDEEWWAESHDAQPQVLPAACVVRVLEVEFSQRQDREGNPHGEHAHDVYRLLSPATPGVYRGPRTLSVIVKAPGGADATA</sequence>
<organism evidence="2 3">
    <name type="scientific">Chlamydomonas incerta</name>
    <dbReference type="NCBI Taxonomy" id="51695"/>
    <lineage>
        <taxon>Eukaryota</taxon>
        <taxon>Viridiplantae</taxon>
        <taxon>Chlorophyta</taxon>
        <taxon>core chlorophytes</taxon>
        <taxon>Chlorophyceae</taxon>
        <taxon>CS clade</taxon>
        <taxon>Chlamydomonadales</taxon>
        <taxon>Chlamydomonadaceae</taxon>
        <taxon>Chlamydomonas</taxon>
    </lineage>
</organism>
<protein>
    <submittedName>
        <fullName evidence="2">Uncharacterized protein</fullName>
    </submittedName>
</protein>
<accession>A0A835TL84</accession>
<reference evidence="2" key="1">
    <citation type="journal article" date="2020" name="bioRxiv">
        <title>Comparative genomics of Chlamydomonas.</title>
        <authorList>
            <person name="Craig R.J."/>
            <person name="Hasan A.R."/>
            <person name="Ness R.W."/>
            <person name="Keightley P.D."/>
        </authorList>
    </citation>
    <scope>NUCLEOTIDE SEQUENCE</scope>
    <source>
        <strain evidence="2">SAG 7.73</strain>
    </source>
</reference>